<dbReference type="AlphaFoldDB" id="B1ZQ14"/>
<reference evidence="1 2" key="1">
    <citation type="journal article" date="2011" name="J. Bacteriol.">
        <title>Genome sequence of the verrucomicrobium Opitutus terrae PB90-1, an abundant inhabitant of rice paddy soil ecosystems.</title>
        <authorList>
            <person name="van Passel M.W."/>
            <person name="Kant R."/>
            <person name="Palva A."/>
            <person name="Copeland A."/>
            <person name="Lucas S."/>
            <person name="Lapidus A."/>
            <person name="Glavina del Rio T."/>
            <person name="Pitluck S."/>
            <person name="Goltsman E."/>
            <person name="Clum A."/>
            <person name="Sun H."/>
            <person name="Schmutz J."/>
            <person name="Larimer F.W."/>
            <person name="Land M.L."/>
            <person name="Hauser L."/>
            <person name="Kyrpides N."/>
            <person name="Mikhailova N."/>
            <person name="Richardson P.P."/>
            <person name="Janssen P.H."/>
            <person name="de Vos W.M."/>
            <person name="Smidt H."/>
        </authorList>
    </citation>
    <scope>NUCLEOTIDE SEQUENCE [LARGE SCALE GENOMIC DNA]</scope>
    <source>
        <strain evidence="2">DSM 11246 / JCM 15787 / PB90-1</strain>
    </source>
</reference>
<organism evidence="1 2">
    <name type="scientific">Opitutus terrae (strain DSM 11246 / JCM 15787 / PB90-1)</name>
    <dbReference type="NCBI Taxonomy" id="452637"/>
    <lineage>
        <taxon>Bacteria</taxon>
        <taxon>Pseudomonadati</taxon>
        <taxon>Verrucomicrobiota</taxon>
        <taxon>Opitutia</taxon>
        <taxon>Opitutales</taxon>
        <taxon>Opitutaceae</taxon>
        <taxon>Opitutus</taxon>
    </lineage>
</organism>
<dbReference type="KEGG" id="ote:Oter_4462"/>
<protein>
    <submittedName>
        <fullName evidence="1">Uncharacterized protein</fullName>
    </submittedName>
</protein>
<keyword evidence="2" id="KW-1185">Reference proteome</keyword>
<gene>
    <name evidence="1" type="ordered locus">Oter_4462</name>
</gene>
<accession>B1ZQ14</accession>
<sequence length="213" mass="24918">MPQKRPAHYWRTFVFQKDLEEAVRAVVDPVPDNAPFVSELISDLIADRHYYCRLHGLRPTRFKRTCEDQPYRFYGEFPQFGWHPISWSKCLKPPQTREAIIRDALRQSTEFDKTAFRRAHPLCQHCGREPSAETHHAEPPFAELVASVFATVTEADLESALQTWNFFDSQPFMLPANHVIQLRFDERHRQARLEALCRRCHNVTKSAARSTRA</sequence>
<dbReference type="RefSeq" id="WP_012377247.1">
    <property type="nucleotide sequence ID" value="NC_010571.1"/>
</dbReference>
<dbReference type="STRING" id="452637.Oter_4462"/>
<proteinExistence type="predicted"/>
<dbReference type="HOGENOM" id="CLU_1325402_0_0_0"/>
<name>B1ZQ14_OPITP</name>
<dbReference type="Proteomes" id="UP000007013">
    <property type="component" value="Chromosome"/>
</dbReference>
<dbReference type="EMBL" id="CP001032">
    <property type="protein sequence ID" value="ACB77733.1"/>
    <property type="molecule type" value="Genomic_DNA"/>
</dbReference>
<evidence type="ECO:0000313" key="1">
    <source>
        <dbReference type="EMBL" id="ACB77733.1"/>
    </source>
</evidence>
<dbReference type="OrthoDB" id="6927472at2"/>
<evidence type="ECO:0000313" key="2">
    <source>
        <dbReference type="Proteomes" id="UP000007013"/>
    </source>
</evidence>